<keyword evidence="1" id="KW-0812">Transmembrane</keyword>
<reference evidence="2 3" key="1">
    <citation type="submission" date="2019-03" db="EMBL/GenBank/DDBJ databases">
        <title>Genomic Encyclopedia of Type Strains, Phase IV (KMG-IV): sequencing the most valuable type-strain genomes for metagenomic binning, comparative biology and taxonomic classification.</title>
        <authorList>
            <person name="Goeker M."/>
        </authorList>
    </citation>
    <scope>NUCLEOTIDE SEQUENCE [LARGE SCALE GENOMIC DNA]</scope>
    <source>
        <strain evidence="2 3">DSM 29487</strain>
    </source>
</reference>
<dbReference type="Proteomes" id="UP000295515">
    <property type="component" value="Unassembled WGS sequence"/>
</dbReference>
<name>A0A4R3Z9C1_9FIRM</name>
<evidence type="ECO:0000313" key="2">
    <source>
        <dbReference type="EMBL" id="TCW03005.1"/>
    </source>
</evidence>
<feature type="transmembrane region" description="Helical" evidence="1">
    <location>
        <begin position="7"/>
        <end position="24"/>
    </location>
</feature>
<evidence type="ECO:0000256" key="1">
    <source>
        <dbReference type="SAM" id="Phobius"/>
    </source>
</evidence>
<keyword evidence="1" id="KW-0472">Membrane</keyword>
<dbReference type="GeneID" id="98916960"/>
<proteinExistence type="predicted"/>
<evidence type="ECO:0000313" key="3">
    <source>
        <dbReference type="Proteomes" id="UP000295515"/>
    </source>
</evidence>
<dbReference type="RefSeq" id="WP_165973113.1">
    <property type="nucleotide sequence ID" value="NZ_JANKBF010000002.1"/>
</dbReference>
<keyword evidence="1" id="KW-1133">Transmembrane helix</keyword>
<dbReference type="EMBL" id="SMCQ01000001">
    <property type="protein sequence ID" value="TCW03005.1"/>
    <property type="molecule type" value="Genomic_DNA"/>
</dbReference>
<organism evidence="2 3">
    <name type="scientific">Longibaculum muris</name>
    <dbReference type="NCBI Taxonomy" id="1796628"/>
    <lineage>
        <taxon>Bacteria</taxon>
        <taxon>Bacillati</taxon>
        <taxon>Bacillota</taxon>
        <taxon>Erysipelotrichia</taxon>
        <taxon>Erysipelotrichales</taxon>
        <taxon>Coprobacillaceae</taxon>
        <taxon>Longibaculum</taxon>
    </lineage>
</organism>
<dbReference type="AlphaFoldDB" id="A0A4R3Z9C1"/>
<protein>
    <submittedName>
        <fullName evidence="2">Uncharacterized protein</fullName>
    </submittedName>
</protein>
<gene>
    <name evidence="2" type="ORF">EDD60_101311</name>
</gene>
<accession>A0A4R3Z9C1</accession>
<feature type="transmembrane region" description="Helical" evidence="1">
    <location>
        <begin position="30"/>
        <end position="48"/>
    </location>
</feature>
<comment type="caution">
    <text evidence="2">The sequence shown here is derived from an EMBL/GenBank/DDBJ whole genome shotgun (WGS) entry which is preliminary data.</text>
</comment>
<sequence length="56" mass="6263">MCKNKKIVVLFIVFICIGLGFLIFDSNLDSMIKWGLSLIAGLGIGYFSKKTLNKYS</sequence>
<keyword evidence="3" id="KW-1185">Reference proteome</keyword>